<accession>A0A8W8JGD3</accession>
<dbReference type="AlphaFoldDB" id="A0A8W8JGD3"/>
<feature type="region of interest" description="Disordered" evidence="1">
    <location>
        <begin position="95"/>
        <end position="137"/>
    </location>
</feature>
<name>A0A8W8JGD3_MAGGI</name>
<organism evidence="2 3">
    <name type="scientific">Magallana gigas</name>
    <name type="common">Pacific oyster</name>
    <name type="synonym">Crassostrea gigas</name>
    <dbReference type="NCBI Taxonomy" id="29159"/>
    <lineage>
        <taxon>Eukaryota</taxon>
        <taxon>Metazoa</taxon>
        <taxon>Spiralia</taxon>
        <taxon>Lophotrochozoa</taxon>
        <taxon>Mollusca</taxon>
        <taxon>Bivalvia</taxon>
        <taxon>Autobranchia</taxon>
        <taxon>Pteriomorphia</taxon>
        <taxon>Ostreida</taxon>
        <taxon>Ostreoidea</taxon>
        <taxon>Ostreidae</taxon>
        <taxon>Magallana</taxon>
    </lineage>
</organism>
<proteinExistence type="predicted"/>
<evidence type="ECO:0000256" key="1">
    <source>
        <dbReference type="SAM" id="MobiDB-lite"/>
    </source>
</evidence>
<dbReference type="Proteomes" id="UP000005408">
    <property type="component" value="Unassembled WGS sequence"/>
</dbReference>
<dbReference type="EnsemblMetazoa" id="G18351.1">
    <property type="protein sequence ID" value="G18351.1:cds"/>
    <property type="gene ID" value="G18351"/>
</dbReference>
<evidence type="ECO:0000313" key="3">
    <source>
        <dbReference type="Proteomes" id="UP000005408"/>
    </source>
</evidence>
<reference evidence="2" key="1">
    <citation type="submission" date="2022-08" db="UniProtKB">
        <authorList>
            <consortium name="EnsemblMetazoa"/>
        </authorList>
    </citation>
    <scope>IDENTIFICATION</scope>
    <source>
        <strain evidence="2">05x7-T-G4-1.051#20</strain>
    </source>
</reference>
<sequence length="259" mass="30405">MYQTSGRGHRVWLYCSHVPKGKSPKLLQKWVGPYLVIYQRPNHTFKLRRDSYHKILKSLVHAKRLKTYHSPDERPHYFLPEYQDVVLNPEELYNQNTEEIPPPNADQHQANADLPSADDENQQSVQALSLPPKSQQEIYHASNDRRGTHTMFYLENHDGSTTNAKYAYEVPSHLFKPFFKKLEQEISDCKSGKGCEVINRNSSQYFPVSRVFFLKHRPTLFMHHLTPSKARLLKNWSLFLAFKTKLYDHVKLFHTNADL</sequence>
<protein>
    <submittedName>
        <fullName evidence="2">Uncharacterized protein</fullName>
    </submittedName>
</protein>
<evidence type="ECO:0000313" key="2">
    <source>
        <dbReference type="EnsemblMetazoa" id="G18351.1:cds"/>
    </source>
</evidence>
<feature type="compositionally biased region" description="Polar residues" evidence="1">
    <location>
        <begin position="122"/>
        <end position="137"/>
    </location>
</feature>
<keyword evidence="3" id="KW-1185">Reference proteome</keyword>